<evidence type="ECO:0000256" key="4">
    <source>
        <dbReference type="ARBA" id="ARBA00023163"/>
    </source>
</evidence>
<dbReference type="InterPro" id="IPR036388">
    <property type="entry name" value="WH-like_DNA-bd_sf"/>
</dbReference>
<accession>A0A7I9ZKV7</accession>
<dbReference type="GO" id="GO:0016301">
    <property type="term" value="F:kinase activity"/>
    <property type="evidence" value="ECO:0007669"/>
    <property type="project" value="UniProtKB-KW"/>
</dbReference>
<dbReference type="EMBL" id="BLLB01000002">
    <property type="protein sequence ID" value="GFH01429.1"/>
    <property type="molecule type" value="Genomic_DNA"/>
</dbReference>
<evidence type="ECO:0000313" key="7">
    <source>
        <dbReference type="EMBL" id="GFH01429.1"/>
    </source>
</evidence>
<feature type="region of interest" description="Disordered" evidence="5">
    <location>
        <begin position="1"/>
        <end position="39"/>
    </location>
</feature>
<comment type="caution">
    <text evidence="7">The sequence shown here is derived from an EMBL/GenBank/DDBJ whole genome shotgun (WGS) entry which is preliminary data.</text>
</comment>
<dbReference type="Proteomes" id="UP000465304">
    <property type="component" value="Unassembled WGS sequence"/>
</dbReference>
<dbReference type="PROSITE" id="PS50921">
    <property type="entry name" value="ANTAR"/>
    <property type="match status" value="1"/>
</dbReference>
<evidence type="ECO:0000259" key="6">
    <source>
        <dbReference type="PROSITE" id="PS50921"/>
    </source>
</evidence>
<dbReference type="InterPro" id="IPR005561">
    <property type="entry name" value="ANTAR"/>
</dbReference>
<keyword evidence="3" id="KW-0805">Transcription regulation</keyword>
<dbReference type="AlphaFoldDB" id="A0A7I9ZKV7"/>
<evidence type="ECO:0000256" key="1">
    <source>
        <dbReference type="ARBA" id="ARBA00022679"/>
    </source>
</evidence>
<keyword evidence="4" id="KW-0804">Transcription</keyword>
<dbReference type="InterPro" id="IPR012074">
    <property type="entry name" value="GAF_ANTAR"/>
</dbReference>
<dbReference type="PIRSF" id="PIRSF036625">
    <property type="entry name" value="GAF_ANTAR"/>
    <property type="match status" value="1"/>
</dbReference>
<evidence type="ECO:0000313" key="8">
    <source>
        <dbReference type="Proteomes" id="UP000465304"/>
    </source>
</evidence>
<evidence type="ECO:0000256" key="2">
    <source>
        <dbReference type="ARBA" id="ARBA00022777"/>
    </source>
</evidence>
<name>A0A7I9ZKV7_9MYCO</name>
<sequence>MSPRERGIVPGLMPDYDAQPGRVRHDELSSARREADESDLNAGMRGVSGLVAGAREVSELVSDVAQFAAHAVPGVDGASVALLQPQHVVPRLQACAATAEFVEEIDTAQYEELHEGPCITCMQTGRATVSGSLGGDDRWPHFGGRVARMGVHSALSLPLIVGEEVIGAINTYARARDAFGDHAVLLGSQFAATAAVSVHNAELLASARERTEHLQRALGSRAVIDQAIGIVRSRTGATAEEAIERLKRTSQAENVKLVVIAERLVDEAVRRAKARHRP</sequence>
<reference evidence="7 8" key="1">
    <citation type="journal article" date="2019" name="Emerg. Microbes Infect.">
        <title>Comprehensive subspecies identification of 175 nontuberculous mycobacteria species based on 7547 genomic profiles.</title>
        <authorList>
            <person name="Matsumoto Y."/>
            <person name="Kinjo T."/>
            <person name="Motooka D."/>
            <person name="Nabeya D."/>
            <person name="Jung N."/>
            <person name="Uechi K."/>
            <person name="Horii T."/>
            <person name="Iida T."/>
            <person name="Fujita J."/>
            <person name="Nakamura S."/>
        </authorList>
    </citation>
    <scope>NUCLEOTIDE SEQUENCE [LARGE SCALE GENOMIC DNA]</scope>
    <source>
        <strain evidence="7 8">JCM 30996</strain>
    </source>
</reference>
<protein>
    <submittedName>
        <fullName evidence="7">Transcriptional regulator</fullName>
    </submittedName>
</protein>
<feature type="domain" description="ANTAR" evidence="6">
    <location>
        <begin position="204"/>
        <end position="265"/>
    </location>
</feature>
<gene>
    <name evidence="7" type="ORF">MHIP_19120</name>
</gene>
<dbReference type="InterPro" id="IPR003018">
    <property type="entry name" value="GAF"/>
</dbReference>
<keyword evidence="8" id="KW-1185">Reference proteome</keyword>
<keyword evidence="1" id="KW-0808">Transferase</keyword>
<organism evidence="7 8">
    <name type="scientific">Mycolicibacterium hippocampi</name>
    <dbReference type="NCBI Taxonomy" id="659824"/>
    <lineage>
        <taxon>Bacteria</taxon>
        <taxon>Bacillati</taxon>
        <taxon>Actinomycetota</taxon>
        <taxon>Actinomycetes</taxon>
        <taxon>Mycobacteriales</taxon>
        <taxon>Mycobacteriaceae</taxon>
        <taxon>Mycolicibacterium</taxon>
    </lineage>
</organism>
<dbReference type="InterPro" id="IPR011006">
    <property type="entry name" value="CheY-like_superfamily"/>
</dbReference>
<dbReference type="SMART" id="SM01012">
    <property type="entry name" value="ANTAR"/>
    <property type="match status" value="1"/>
</dbReference>
<dbReference type="GO" id="GO:0003723">
    <property type="term" value="F:RNA binding"/>
    <property type="evidence" value="ECO:0007669"/>
    <property type="project" value="InterPro"/>
</dbReference>
<dbReference type="Pfam" id="PF03861">
    <property type="entry name" value="ANTAR"/>
    <property type="match status" value="1"/>
</dbReference>
<dbReference type="InterPro" id="IPR029016">
    <property type="entry name" value="GAF-like_dom_sf"/>
</dbReference>
<dbReference type="Gene3D" id="1.10.10.10">
    <property type="entry name" value="Winged helix-like DNA-binding domain superfamily/Winged helix DNA-binding domain"/>
    <property type="match status" value="1"/>
</dbReference>
<dbReference type="SMART" id="SM00065">
    <property type="entry name" value="GAF"/>
    <property type="match status" value="1"/>
</dbReference>
<evidence type="ECO:0000256" key="5">
    <source>
        <dbReference type="SAM" id="MobiDB-lite"/>
    </source>
</evidence>
<dbReference type="Gene3D" id="3.30.450.40">
    <property type="match status" value="1"/>
</dbReference>
<proteinExistence type="predicted"/>
<dbReference type="Pfam" id="PF13185">
    <property type="entry name" value="GAF_2"/>
    <property type="match status" value="1"/>
</dbReference>
<dbReference type="SUPFAM" id="SSF55781">
    <property type="entry name" value="GAF domain-like"/>
    <property type="match status" value="1"/>
</dbReference>
<feature type="compositionally biased region" description="Basic and acidic residues" evidence="5">
    <location>
        <begin position="23"/>
        <end position="35"/>
    </location>
</feature>
<evidence type="ECO:0000256" key="3">
    <source>
        <dbReference type="ARBA" id="ARBA00023015"/>
    </source>
</evidence>
<keyword evidence="2" id="KW-0418">Kinase</keyword>
<dbReference type="SUPFAM" id="SSF52172">
    <property type="entry name" value="CheY-like"/>
    <property type="match status" value="1"/>
</dbReference>